<comment type="caution">
    <text evidence="9">The sequence shown here is derived from an EMBL/GenBank/DDBJ whole genome shotgun (WGS) entry which is preliminary data.</text>
</comment>
<name>A0A8H4RV74_9HELO</name>
<feature type="region of interest" description="Disordered" evidence="8">
    <location>
        <begin position="806"/>
        <end position="827"/>
    </location>
</feature>
<feature type="region of interest" description="Disordered" evidence="8">
    <location>
        <begin position="239"/>
        <end position="347"/>
    </location>
</feature>
<dbReference type="Pfam" id="PF04934">
    <property type="entry name" value="Med6"/>
    <property type="match status" value="1"/>
</dbReference>
<dbReference type="OrthoDB" id="344220at2759"/>
<evidence type="ECO:0000256" key="2">
    <source>
        <dbReference type="ARBA" id="ARBA00007526"/>
    </source>
</evidence>
<comment type="subcellular location">
    <subcellularLocation>
        <location evidence="1">Nucleus</location>
    </subcellularLocation>
</comment>
<evidence type="ECO:0000256" key="7">
    <source>
        <dbReference type="ARBA" id="ARBA00031259"/>
    </source>
</evidence>
<dbReference type="Gene3D" id="3.10.450.580">
    <property type="entry name" value="Mediator complex, subunit Med6"/>
    <property type="match status" value="1"/>
</dbReference>
<dbReference type="Proteomes" id="UP000566819">
    <property type="component" value="Unassembled WGS sequence"/>
</dbReference>
<keyword evidence="5" id="KW-0804">Transcription</keyword>
<keyword evidence="6" id="KW-0539">Nucleus</keyword>
<sequence>MASQDPVLDEIQWSAPHIAQNMQGIHSNSVLFYFADSPFFDRTSNNAVLFSQAIFNPQMLYLVATREAFEGRLKTMAGLEYLVAQEPADPVNGTGVWVINKQTRRKRHGEEDEITVHSSYFVVGLNIYMAPSLADVLGSRTLSILTSLNKFFTLAAALPSFTPALGNTYVPPPSTRLNQNSTQSQLGQASKENTPLPDSLQNPKKAALPSTNNSTYLSSRLLEETLNITLKYGDEYMDENPITGEPGAFHLSTTGRKEKDKDKLMVPTAAKPGTGPSSKAPTPAPPSLKTDLEPPKKGKGEKTPTKSPASAKPKRKKSKVLSAGEPSRYRTYHRNQEMSPKRASDKADSLCKRIVKFSIRNSITKTPSRKRARYDLTRRQEVKSCSDGDLCTTYIPHPSMSDRMREKTESLSAENITLDFASNVIWDLRALTEDIVSWLNTAMKPDKTSKVGILSSPQFLKLVESSLEQNPRMNFQRMIYAISLAYTQPAAPDKHAYGALDLYRVGSIAGHEFLKDLDRRLRPEALKRCDENVLQALFLLLVGTILAVGYTEFRGELPDCAIASTNSDQESVPDNESQPPRLKLREYIAMRSHLCQILAHYVVFLASQLNLRLDSHVEQFMLETAANRWHKKGAFWWNSSRADHDCRDENLISENDIPTNWIPFSGCKACGFCDTSSNNSESLDGTFHLRSQAIDSYFSCGASPGQESPDSSYFLQGFPTTGFLAEQELIVSNDSLNLPPEWTQQIHQAQLYPCSSIPTILIKVASELDIETDHDMSKNLLRALPGMRCFYIPVLHEKAENLSQRPFTNHPAQEPPSPIPVPSQPPPSLLPPNLCQQDLPMPNAKTLLENLKQSQQAHLFKERVYCDSCGVSMSGEGNGYKGYWRDVCQSCLNGIDVYRHRGGVFAGTRSEGEDIGGDRDEGFRWEERGLV</sequence>
<organism evidence="9 10">
    <name type="scientific">Cudoniella acicularis</name>
    <dbReference type="NCBI Taxonomy" id="354080"/>
    <lineage>
        <taxon>Eukaryota</taxon>
        <taxon>Fungi</taxon>
        <taxon>Dikarya</taxon>
        <taxon>Ascomycota</taxon>
        <taxon>Pezizomycotina</taxon>
        <taxon>Leotiomycetes</taxon>
        <taxon>Helotiales</taxon>
        <taxon>Tricladiaceae</taxon>
        <taxon>Cudoniella</taxon>
    </lineage>
</organism>
<keyword evidence="4" id="KW-0805">Transcription regulation</keyword>
<dbReference type="EMBL" id="JAAMPI010000111">
    <property type="protein sequence ID" value="KAF4635574.1"/>
    <property type="molecule type" value="Genomic_DNA"/>
</dbReference>
<evidence type="ECO:0000256" key="3">
    <source>
        <dbReference type="ARBA" id="ARBA00020634"/>
    </source>
</evidence>
<feature type="compositionally biased region" description="Pro residues" evidence="8">
    <location>
        <begin position="813"/>
        <end position="827"/>
    </location>
</feature>
<evidence type="ECO:0000256" key="1">
    <source>
        <dbReference type="ARBA" id="ARBA00004123"/>
    </source>
</evidence>
<evidence type="ECO:0000256" key="4">
    <source>
        <dbReference type="ARBA" id="ARBA00023015"/>
    </source>
</evidence>
<comment type="similarity">
    <text evidence="2">Belongs to the Mediator complex subunit 6 family.</text>
</comment>
<dbReference type="InterPro" id="IPR038566">
    <property type="entry name" value="Mediator_Med6_sf"/>
</dbReference>
<feature type="region of interest" description="Disordered" evidence="8">
    <location>
        <begin position="169"/>
        <end position="212"/>
    </location>
</feature>
<dbReference type="GO" id="GO:0006357">
    <property type="term" value="P:regulation of transcription by RNA polymerase II"/>
    <property type="evidence" value="ECO:0007669"/>
    <property type="project" value="InterPro"/>
</dbReference>
<feature type="compositionally biased region" description="Polar residues" evidence="8">
    <location>
        <begin position="175"/>
        <end position="193"/>
    </location>
</feature>
<dbReference type="GO" id="GO:0003712">
    <property type="term" value="F:transcription coregulator activity"/>
    <property type="evidence" value="ECO:0007669"/>
    <property type="project" value="InterPro"/>
</dbReference>
<gene>
    <name evidence="9" type="ORF">G7Y89_g2527</name>
</gene>
<feature type="compositionally biased region" description="Basic and acidic residues" evidence="8">
    <location>
        <begin position="334"/>
        <end position="347"/>
    </location>
</feature>
<feature type="compositionally biased region" description="Basic and acidic residues" evidence="8">
    <location>
        <begin position="255"/>
        <end position="264"/>
    </location>
</feature>
<dbReference type="GO" id="GO:0016592">
    <property type="term" value="C:mediator complex"/>
    <property type="evidence" value="ECO:0007669"/>
    <property type="project" value="InterPro"/>
</dbReference>
<proteinExistence type="inferred from homology"/>
<feature type="compositionally biased region" description="Basic and acidic residues" evidence="8">
    <location>
        <begin position="290"/>
        <end position="304"/>
    </location>
</feature>
<evidence type="ECO:0000256" key="8">
    <source>
        <dbReference type="SAM" id="MobiDB-lite"/>
    </source>
</evidence>
<protein>
    <recommendedName>
        <fullName evidence="3">Mediator of RNA polymerase II transcription subunit 6</fullName>
    </recommendedName>
    <alternativeName>
        <fullName evidence="7">Mediator complex subunit 6</fullName>
    </alternativeName>
</protein>
<accession>A0A8H4RV74</accession>
<keyword evidence="10" id="KW-1185">Reference proteome</keyword>
<evidence type="ECO:0000256" key="5">
    <source>
        <dbReference type="ARBA" id="ARBA00023163"/>
    </source>
</evidence>
<dbReference type="PANTHER" id="PTHR13104">
    <property type="entry name" value="MED-6-RELATED"/>
    <property type="match status" value="1"/>
</dbReference>
<evidence type="ECO:0000256" key="6">
    <source>
        <dbReference type="ARBA" id="ARBA00023242"/>
    </source>
</evidence>
<dbReference type="AlphaFoldDB" id="A0A8H4RV74"/>
<evidence type="ECO:0000313" key="9">
    <source>
        <dbReference type="EMBL" id="KAF4635574.1"/>
    </source>
</evidence>
<reference evidence="9 10" key="1">
    <citation type="submission" date="2020-03" db="EMBL/GenBank/DDBJ databases">
        <title>Draft Genome Sequence of Cudoniella acicularis.</title>
        <authorList>
            <person name="Buettner E."/>
            <person name="Kellner H."/>
        </authorList>
    </citation>
    <scope>NUCLEOTIDE SEQUENCE [LARGE SCALE GENOMIC DNA]</scope>
    <source>
        <strain evidence="9 10">DSM 108380</strain>
    </source>
</reference>
<evidence type="ECO:0000313" key="10">
    <source>
        <dbReference type="Proteomes" id="UP000566819"/>
    </source>
</evidence>
<dbReference type="InterPro" id="IPR007018">
    <property type="entry name" value="Mediator_Med6"/>
</dbReference>